<dbReference type="EMBL" id="BTGB01000003">
    <property type="protein sequence ID" value="GMM45966.1"/>
    <property type="molecule type" value="Genomic_DNA"/>
</dbReference>
<name>A0AAV5R3Y4_PICKL</name>
<sequence>MSKSPQSQTQVWQIYQHVLSRVNNPSLKPLFVDFVVPHNTYYGISSYMNQVQLSFRVTNHEEKVIVENFVKEGLTPVDDVSFTLIENCKGRGKPVSIE</sequence>
<reference evidence="1 2" key="1">
    <citation type="journal article" date="2023" name="Elife">
        <title>Identification of key yeast species and microbe-microbe interactions impacting larval growth of Drosophila in the wild.</title>
        <authorList>
            <person name="Mure A."/>
            <person name="Sugiura Y."/>
            <person name="Maeda R."/>
            <person name="Honda K."/>
            <person name="Sakurai N."/>
            <person name="Takahashi Y."/>
            <person name="Watada M."/>
            <person name="Katoh T."/>
            <person name="Gotoh A."/>
            <person name="Gotoh Y."/>
            <person name="Taniguchi I."/>
            <person name="Nakamura K."/>
            <person name="Hayashi T."/>
            <person name="Katayama T."/>
            <person name="Uemura T."/>
            <person name="Hattori Y."/>
        </authorList>
    </citation>
    <scope>NUCLEOTIDE SEQUENCE [LARGE SCALE GENOMIC DNA]</scope>
    <source>
        <strain evidence="1 2">PK-24</strain>
    </source>
</reference>
<keyword evidence="2" id="KW-1185">Reference proteome</keyword>
<accession>A0AAV5R3Y4</accession>
<proteinExistence type="predicted"/>
<dbReference type="AlphaFoldDB" id="A0AAV5R3Y4"/>
<evidence type="ECO:0000313" key="2">
    <source>
        <dbReference type="Proteomes" id="UP001378960"/>
    </source>
</evidence>
<organism evidence="1 2">
    <name type="scientific">Pichia kluyveri</name>
    <name type="common">Yeast</name>
    <dbReference type="NCBI Taxonomy" id="36015"/>
    <lineage>
        <taxon>Eukaryota</taxon>
        <taxon>Fungi</taxon>
        <taxon>Dikarya</taxon>
        <taxon>Ascomycota</taxon>
        <taxon>Saccharomycotina</taxon>
        <taxon>Pichiomycetes</taxon>
        <taxon>Pichiales</taxon>
        <taxon>Pichiaceae</taxon>
        <taxon>Pichia</taxon>
    </lineage>
</organism>
<evidence type="ECO:0000313" key="1">
    <source>
        <dbReference type="EMBL" id="GMM45966.1"/>
    </source>
</evidence>
<dbReference type="Proteomes" id="UP001378960">
    <property type="component" value="Unassembled WGS sequence"/>
</dbReference>
<gene>
    <name evidence="1" type="ORF">DAPK24_025410</name>
</gene>
<protein>
    <submittedName>
        <fullName evidence="1">Uncharacterized protein</fullName>
    </submittedName>
</protein>
<comment type="caution">
    <text evidence="1">The sequence shown here is derived from an EMBL/GenBank/DDBJ whole genome shotgun (WGS) entry which is preliminary data.</text>
</comment>